<keyword evidence="3" id="KW-1185">Reference proteome</keyword>
<dbReference type="Proteomes" id="UP000703038">
    <property type="component" value="Unassembled WGS sequence"/>
</dbReference>
<dbReference type="EMBL" id="JAFBBK010000001">
    <property type="protein sequence ID" value="MBM7416510.1"/>
    <property type="molecule type" value="Genomic_DNA"/>
</dbReference>
<organism evidence="2 3">
    <name type="scientific">Rhodococcoides corynebacterioides</name>
    <dbReference type="NCBI Taxonomy" id="53972"/>
    <lineage>
        <taxon>Bacteria</taxon>
        <taxon>Bacillati</taxon>
        <taxon>Actinomycetota</taxon>
        <taxon>Actinomycetes</taxon>
        <taxon>Mycobacteriales</taxon>
        <taxon>Nocardiaceae</taxon>
        <taxon>Rhodococcoides</taxon>
    </lineage>
</organism>
<evidence type="ECO:0008006" key="4">
    <source>
        <dbReference type="Google" id="ProtNLM"/>
    </source>
</evidence>
<feature type="signal peptide" evidence="1">
    <location>
        <begin position="1"/>
        <end position="28"/>
    </location>
</feature>
<name>A0ABS2KY04_9NOCA</name>
<comment type="caution">
    <text evidence="2">The sequence shown here is derived from an EMBL/GenBank/DDBJ whole genome shotgun (WGS) entry which is preliminary data.</text>
</comment>
<keyword evidence="1" id="KW-0732">Signal</keyword>
<sequence length="155" mass="14441">MSVVKRTIAGAFTVALGVAAFLPATASAAPVTACQAPFGADAVPADGLCSATSDASSAAAAYGDASADASRNALALALGLNGGIASSSAVGYAAPAAIAFGPGSVAEALGLNPGLSIAIAAPGSTVTVDSLGGVTCDGPGFAGDLTTLKACLRVN</sequence>
<evidence type="ECO:0000313" key="2">
    <source>
        <dbReference type="EMBL" id="MBM7416510.1"/>
    </source>
</evidence>
<dbReference type="RefSeq" id="WP_204869300.1">
    <property type="nucleotide sequence ID" value="NZ_JAFBBK010000001.1"/>
</dbReference>
<gene>
    <name evidence="2" type="ORF">JOE42_003243</name>
</gene>
<evidence type="ECO:0000313" key="3">
    <source>
        <dbReference type="Proteomes" id="UP000703038"/>
    </source>
</evidence>
<dbReference type="Pfam" id="PF20550">
    <property type="entry name" value="DUF6764"/>
    <property type="match status" value="1"/>
</dbReference>
<evidence type="ECO:0000256" key="1">
    <source>
        <dbReference type="SAM" id="SignalP"/>
    </source>
</evidence>
<protein>
    <recommendedName>
        <fullName evidence="4">Protein kinase</fullName>
    </recommendedName>
</protein>
<reference evidence="2 3" key="1">
    <citation type="submission" date="2021-01" db="EMBL/GenBank/DDBJ databases">
        <title>Genomics of switchgrass bacterial isolates.</title>
        <authorList>
            <person name="Shade A."/>
        </authorList>
    </citation>
    <scope>NUCLEOTIDE SEQUENCE [LARGE SCALE GENOMIC DNA]</scope>
    <source>
        <strain evidence="2 3">PvP111</strain>
    </source>
</reference>
<feature type="chain" id="PRO_5045363003" description="Protein kinase" evidence="1">
    <location>
        <begin position="29"/>
        <end position="155"/>
    </location>
</feature>
<accession>A0ABS2KY04</accession>
<dbReference type="InterPro" id="IPR046652">
    <property type="entry name" value="DUF6764"/>
</dbReference>
<proteinExistence type="predicted"/>